<dbReference type="PRINTS" id="PR00633">
    <property type="entry name" value="RCCNDNSATION"/>
</dbReference>
<keyword evidence="15" id="KW-1185">Reference proteome</keyword>
<dbReference type="InterPro" id="IPR051997">
    <property type="entry name" value="STK_NEK"/>
</dbReference>
<reference evidence="14 15" key="1">
    <citation type="submission" date="2014-03" db="EMBL/GenBank/DDBJ databases">
        <title>Draft genome of the hookworm Oesophagostomum dentatum.</title>
        <authorList>
            <person name="Mitreva M."/>
        </authorList>
    </citation>
    <scope>NUCLEOTIDE SEQUENCE [LARGE SCALE GENOMIC DNA]</scope>
    <source>
        <strain evidence="14 15">OD-Hann</strain>
    </source>
</reference>
<dbReference type="PROSITE" id="PS50012">
    <property type="entry name" value="RCC1_3"/>
    <property type="match status" value="3"/>
</dbReference>
<dbReference type="GO" id="GO:0004674">
    <property type="term" value="F:protein serine/threonine kinase activity"/>
    <property type="evidence" value="ECO:0007669"/>
    <property type="project" value="UniProtKB-KW"/>
</dbReference>
<dbReference type="EC" id="2.7.11.1" evidence="4"/>
<evidence type="ECO:0000256" key="9">
    <source>
        <dbReference type="ARBA" id="ARBA00022741"/>
    </source>
</evidence>
<proteinExistence type="inferred from homology"/>
<evidence type="ECO:0000256" key="6">
    <source>
        <dbReference type="ARBA" id="ARBA00022527"/>
    </source>
</evidence>
<evidence type="ECO:0000256" key="4">
    <source>
        <dbReference type="ARBA" id="ARBA00012513"/>
    </source>
</evidence>
<sequence>LDPATITLHPVDNLPKRIAIKKVAMSSTHTVLLTFDNEIFAWGSNQHGQLGFGDTVDRPSPQKVETLKSKDVQSVAVGNGFSVFCCDRGTIMACGDHRLVGLGGNEDIARPALLDELLRVHVSELVCGSEHCLALTEEGEIFVWGNGEDGRLGTGKSEWISTPVQISTLDGVRVASCRAGVNASAVLTEDGHCLAMGNNQFNKLNLAHRQGFFTRERNDAFANILLPTMLKAFPARVIDVYLGEFHSGGKFDIANKVFPLFNI</sequence>
<evidence type="ECO:0000256" key="11">
    <source>
        <dbReference type="ARBA" id="ARBA00022840"/>
    </source>
</evidence>
<evidence type="ECO:0000256" key="2">
    <source>
        <dbReference type="ARBA" id="ARBA00004496"/>
    </source>
</evidence>
<keyword evidence="5" id="KW-0963">Cytoplasm</keyword>
<keyword evidence="6" id="KW-0723">Serine/threonine-protein kinase</keyword>
<evidence type="ECO:0000256" key="10">
    <source>
        <dbReference type="ARBA" id="ARBA00022777"/>
    </source>
</evidence>
<dbReference type="PANTHER" id="PTHR44535:SF5">
    <property type="entry name" value="PROTEIN KINASE DOMAIN-CONTAINING PROTEIN"/>
    <property type="match status" value="1"/>
</dbReference>
<dbReference type="Pfam" id="PF00415">
    <property type="entry name" value="RCC1"/>
    <property type="match status" value="2"/>
</dbReference>
<comment type="subcellular location">
    <subcellularLocation>
        <location evidence="2">Cytoplasm</location>
    </subcellularLocation>
</comment>
<feature type="repeat" description="RCC1" evidence="13">
    <location>
        <begin position="89"/>
        <end position="138"/>
    </location>
</feature>
<keyword evidence="8" id="KW-0479">Metal-binding</keyword>
<name>A0A0B1SHV1_OESDE</name>
<evidence type="ECO:0000256" key="3">
    <source>
        <dbReference type="ARBA" id="ARBA00010886"/>
    </source>
</evidence>
<keyword evidence="7" id="KW-0597">Phosphoprotein</keyword>
<feature type="repeat" description="RCC1" evidence="13">
    <location>
        <begin position="139"/>
        <end position="190"/>
    </location>
</feature>
<dbReference type="GO" id="GO:0005524">
    <property type="term" value="F:ATP binding"/>
    <property type="evidence" value="ECO:0007669"/>
    <property type="project" value="UniProtKB-KW"/>
</dbReference>
<comment type="similarity">
    <text evidence="3">Belongs to the protein kinase superfamily. NEK Ser/Thr protein kinase family. NIMA subfamily.</text>
</comment>
<evidence type="ECO:0000256" key="7">
    <source>
        <dbReference type="ARBA" id="ARBA00022553"/>
    </source>
</evidence>
<dbReference type="OrthoDB" id="5853507at2759"/>
<dbReference type="Proteomes" id="UP000053660">
    <property type="component" value="Unassembled WGS sequence"/>
</dbReference>
<keyword evidence="11" id="KW-0067">ATP-binding</keyword>
<comment type="cofactor">
    <cofactor evidence="1">
        <name>Mg(2+)</name>
        <dbReference type="ChEBI" id="CHEBI:18420"/>
    </cofactor>
</comment>
<feature type="non-terminal residue" evidence="14">
    <location>
        <position position="1"/>
    </location>
</feature>
<dbReference type="EMBL" id="KN568226">
    <property type="protein sequence ID" value="KHJ84499.1"/>
    <property type="molecule type" value="Genomic_DNA"/>
</dbReference>
<evidence type="ECO:0000256" key="1">
    <source>
        <dbReference type="ARBA" id="ARBA00001946"/>
    </source>
</evidence>
<dbReference type="InterPro" id="IPR009091">
    <property type="entry name" value="RCC1/BLIP-II"/>
</dbReference>
<keyword evidence="12" id="KW-0460">Magnesium</keyword>
<gene>
    <name evidence="14" type="ORF">OESDEN_15786</name>
</gene>
<dbReference type="InterPro" id="IPR000408">
    <property type="entry name" value="Reg_chr_condens"/>
</dbReference>
<protein>
    <recommendedName>
        <fullName evidence="4">non-specific serine/threonine protein kinase</fullName>
        <ecNumber evidence="4">2.7.11.1</ecNumber>
    </recommendedName>
</protein>
<dbReference type="PANTHER" id="PTHR44535">
    <property type="entry name" value="PROTEIN CBG16200"/>
    <property type="match status" value="1"/>
</dbReference>
<keyword evidence="10" id="KW-0418">Kinase</keyword>
<dbReference type="GO" id="GO:0046872">
    <property type="term" value="F:metal ion binding"/>
    <property type="evidence" value="ECO:0007669"/>
    <property type="project" value="UniProtKB-KW"/>
</dbReference>
<feature type="repeat" description="RCC1" evidence="13">
    <location>
        <begin position="37"/>
        <end position="88"/>
    </location>
</feature>
<dbReference type="SUPFAM" id="SSF50985">
    <property type="entry name" value="RCC1/BLIP-II"/>
    <property type="match status" value="1"/>
</dbReference>
<evidence type="ECO:0000313" key="15">
    <source>
        <dbReference type="Proteomes" id="UP000053660"/>
    </source>
</evidence>
<evidence type="ECO:0000256" key="8">
    <source>
        <dbReference type="ARBA" id="ARBA00022723"/>
    </source>
</evidence>
<evidence type="ECO:0000313" key="14">
    <source>
        <dbReference type="EMBL" id="KHJ84499.1"/>
    </source>
</evidence>
<accession>A0A0B1SHV1</accession>
<keyword evidence="10" id="KW-0808">Transferase</keyword>
<evidence type="ECO:0000256" key="13">
    <source>
        <dbReference type="PROSITE-ProRule" id="PRU00235"/>
    </source>
</evidence>
<organism evidence="14 15">
    <name type="scientific">Oesophagostomum dentatum</name>
    <name type="common">Nodular worm</name>
    <dbReference type="NCBI Taxonomy" id="61180"/>
    <lineage>
        <taxon>Eukaryota</taxon>
        <taxon>Metazoa</taxon>
        <taxon>Ecdysozoa</taxon>
        <taxon>Nematoda</taxon>
        <taxon>Chromadorea</taxon>
        <taxon>Rhabditida</taxon>
        <taxon>Rhabditina</taxon>
        <taxon>Rhabditomorpha</taxon>
        <taxon>Strongyloidea</taxon>
        <taxon>Strongylidae</taxon>
        <taxon>Oesophagostomum</taxon>
    </lineage>
</organism>
<dbReference type="Gene3D" id="2.130.10.30">
    <property type="entry name" value="Regulator of chromosome condensation 1/beta-lactamase-inhibitor protein II"/>
    <property type="match status" value="2"/>
</dbReference>
<keyword evidence="9" id="KW-0547">Nucleotide-binding</keyword>
<evidence type="ECO:0000256" key="12">
    <source>
        <dbReference type="ARBA" id="ARBA00022842"/>
    </source>
</evidence>
<dbReference type="GO" id="GO:0005737">
    <property type="term" value="C:cytoplasm"/>
    <property type="evidence" value="ECO:0007669"/>
    <property type="project" value="UniProtKB-SubCell"/>
</dbReference>
<evidence type="ECO:0000256" key="5">
    <source>
        <dbReference type="ARBA" id="ARBA00022490"/>
    </source>
</evidence>
<dbReference type="AlphaFoldDB" id="A0A0B1SHV1"/>